<keyword evidence="3" id="KW-1185">Reference proteome</keyword>
<name>A0ABQ8RD10_FUSEQ</name>
<reference evidence="2" key="1">
    <citation type="submission" date="2022-09" db="EMBL/GenBank/DDBJ databases">
        <title>Fusarium specimens isolated from Avocado Roots.</title>
        <authorList>
            <person name="Stajich J."/>
            <person name="Roper C."/>
            <person name="Heimlech-Rivalta G."/>
        </authorList>
    </citation>
    <scope>NUCLEOTIDE SEQUENCE</scope>
    <source>
        <strain evidence="2">CF00095</strain>
    </source>
</reference>
<evidence type="ECO:0000313" key="2">
    <source>
        <dbReference type="EMBL" id="KAJ4131644.1"/>
    </source>
</evidence>
<evidence type="ECO:0000256" key="1">
    <source>
        <dbReference type="SAM" id="MobiDB-lite"/>
    </source>
</evidence>
<feature type="region of interest" description="Disordered" evidence="1">
    <location>
        <begin position="214"/>
        <end position="237"/>
    </location>
</feature>
<proteinExistence type="predicted"/>
<dbReference type="EMBL" id="JAOQBH010000008">
    <property type="protein sequence ID" value="KAJ4131644.1"/>
    <property type="molecule type" value="Genomic_DNA"/>
</dbReference>
<feature type="compositionally biased region" description="Polar residues" evidence="1">
    <location>
        <begin position="95"/>
        <end position="105"/>
    </location>
</feature>
<evidence type="ECO:0000313" key="3">
    <source>
        <dbReference type="Proteomes" id="UP001152024"/>
    </source>
</evidence>
<organism evidence="2 3">
    <name type="scientific">Fusarium equiseti</name>
    <name type="common">Fusarium scirpi</name>
    <dbReference type="NCBI Taxonomy" id="61235"/>
    <lineage>
        <taxon>Eukaryota</taxon>
        <taxon>Fungi</taxon>
        <taxon>Dikarya</taxon>
        <taxon>Ascomycota</taxon>
        <taxon>Pezizomycotina</taxon>
        <taxon>Sordariomycetes</taxon>
        <taxon>Hypocreomycetidae</taxon>
        <taxon>Hypocreales</taxon>
        <taxon>Nectriaceae</taxon>
        <taxon>Fusarium</taxon>
        <taxon>Fusarium incarnatum-equiseti species complex</taxon>
    </lineage>
</organism>
<feature type="region of interest" description="Disordered" evidence="1">
    <location>
        <begin position="90"/>
        <end position="188"/>
    </location>
</feature>
<comment type="caution">
    <text evidence="2">The sequence shown here is derived from an EMBL/GenBank/DDBJ whole genome shotgun (WGS) entry which is preliminary data.</text>
</comment>
<accession>A0ABQ8RD10</accession>
<sequence>MFLGGGDTYPHVPHVSSPLRNLIVSDTPSAHLLGQGVESHSFRNSLSPGSWSSPNTVIHNEFRSDNLEHPQVDDSRSQRSIPSLRREATRELIQEGSSQDGSQEFRNLMPQPRKLPFDSKGKANKTSGKSVPQDITPLEADKGPRTRKTGASAGSSGGDKRKAQNTNVSRKRAKGKKRESNLRGVAIEESDVLPDANQRRTDDVTIPISEVRRPKRKPKRNTYKDTQCQTETHPEPNVLEGSLETANFDRRSSGHDISPLLVVTDPDTLKALHEATVTLFEEYETGLASCEDHTRHAELYLERIWEKRRDFWLKRLQDSKDVQCYCQADGIFPPLDTAA</sequence>
<protein>
    <submittedName>
        <fullName evidence="2">Uncharacterized protein</fullName>
    </submittedName>
</protein>
<dbReference type="Proteomes" id="UP001152024">
    <property type="component" value="Unassembled WGS sequence"/>
</dbReference>
<gene>
    <name evidence="2" type="ORF">NW768_005837</name>
</gene>